<accession>A0A511J7W0</accession>
<dbReference type="OrthoDB" id="4246007at2"/>
<dbReference type="EMBL" id="BJWG01000002">
    <property type="protein sequence ID" value="GEL94085.1"/>
    <property type="molecule type" value="Genomic_DNA"/>
</dbReference>
<gene>
    <name evidence="2" type="ORF">CCO02nite_07430</name>
</gene>
<evidence type="ECO:0000313" key="2">
    <source>
        <dbReference type="EMBL" id="GEL94085.1"/>
    </source>
</evidence>
<reference evidence="2 3" key="1">
    <citation type="submission" date="2019-07" db="EMBL/GenBank/DDBJ databases">
        <title>Whole genome shotgun sequence of Cellulomonas composti NBRC 100758.</title>
        <authorList>
            <person name="Hosoyama A."/>
            <person name="Uohara A."/>
            <person name="Ohji S."/>
            <person name="Ichikawa N."/>
        </authorList>
    </citation>
    <scope>NUCLEOTIDE SEQUENCE [LARGE SCALE GENOMIC DNA]</scope>
    <source>
        <strain evidence="2 3">NBRC 100758</strain>
    </source>
</reference>
<comment type="caution">
    <text evidence="2">The sequence shown here is derived from an EMBL/GenBank/DDBJ whole genome shotgun (WGS) entry which is preliminary data.</text>
</comment>
<feature type="transmembrane region" description="Helical" evidence="1">
    <location>
        <begin position="205"/>
        <end position="229"/>
    </location>
</feature>
<keyword evidence="1" id="KW-1133">Transmembrane helix</keyword>
<feature type="transmembrane region" description="Helical" evidence="1">
    <location>
        <begin position="180"/>
        <end position="199"/>
    </location>
</feature>
<dbReference type="Proteomes" id="UP000321720">
    <property type="component" value="Unassembled WGS sequence"/>
</dbReference>
<evidence type="ECO:0000313" key="3">
    <source>
        <dbReference type="Proteomes" id="UP000321720"/>
    </source>
</evidence>
<keyword evidence="3" id="KW-1185">Reference proteome</keyword>
<organism evidence="2 3">
    <name type="scientific">Cellulomonas composti</name>
    <dbReference type="NCBI Taxonomy" id="266130"/>
    <lineage>
        <taxon>Bacteria</taxon>
        <taxon>Bacillati</taxon>
        <taxon>Actinomycetota</taxon>
        <taxon>Actinomycetes</taxon>
        <taxon>Micrococcales</taxon>
        <taxon>Cellulomonadaceae</taxon>
        <taxon>Cellulomonas</taxon>
    </lineage>
</organism>
<evidence type="ECO:0008006" key="4">
    <source>
        <dbReference type="Google" id="ProtNLM"/>
    </source>
</evidence>
<proteinExistence type="predicted"/>
<protein>
    <recommendedName>
        <fullName evidence="4">ESX-1 secretion-associated protein EspA/EspE-like domain-containing protein</fullName>
    </recommendedName>
</protein>
<dbReference type="RefSeq" id="WP_146841690.1">
    <property type="nucleotide sequence ID" value="NZ_BJWG01000002.1"/>
</dbReference>
<evidence type="ECO:0000256" key="1">
    <source>
        <dbReference type="SAM" id="Phobius"/>
    </source>
</evidence>
<keyword evidence="1" id="KW-0472">Membrane</keyword>
<sequence length="258" mass="27209">MIILPRAEQIADAILAGCDAVEQYVRTTIANAPGVIDRVLDAVRVGWPISFPLPGDVKRLIRNLIMDALRELAGVVYDALDQFRDLARRVGRPTSLRQAAATLDDQVIAPSMRLDTDMTSAALTAEGHGSWDSLAADPYSTAFAEQKSAVGSVDEVARGLRSALEDLAIAIEEFFDELEFAYISFVVAVAGLALAIVTAVETFGIGAIIGLVVAIAGAVAGIAGIVMAFTGVSSHNAEVLEGLRDTPAVNWPKSVFAT</sequence>
<name>A0A511J7W0_9CELL</name>
<dbReference type="AlphaFoldDB" id="A0A511J7W0"/>
<keyword evidence="1" id="KW-0812">Transmembrane</keyword>